<evidence type="ECO:0008006" key="4">
    <source>
        <dbReference type="Google" id="ProtNLM"/>
    </source>
</evidence>
<dbReference type="PROSITE" id="PS51257">
    <property type="entry name" value="PROKAR_LIPOPROTEIN"/>
    <property type="match status" value="1"/>
</dbReference>
<gene>
    <name evidence="2" type="ORF">SD71_00225</name>
</gene>
<comment type="caution">
    <text evidence="2">The sequence shown here is derived from an EMBL/GenBank/DDBJ whole genome shotgun (WGS) entry which is preliminary data.</text>
</comment>
<dbReference type="SUPFAM" id="SSF82171">
    <property type="entry name" value="DPP6 N-terminal domain-like"/>
    <property type="match status" value="1"/>
</dbReference>
<evidence type="ECO:0000256" key="1">
    <source>
        <dbReference type="SAM" id="MobiDB-lite"/>
    </source>
</evidence>
<keyword evidence="3" id="KW-1185">Reference proteome</keyword>
<feature type="compositionally biased region" description="Low complexity" evidence="1">
    <location>
        <begin position="431"/>
        <end position="440"/>
    </location>
</feature>
<dbReference type="RefSeq" id="WP_041058244.1">
    <property type="nucleotide sequence ID" value="NZ_JXAL01000001.1"/>
</dbReference>
<evidence type="ECO:0000313" key="3">
    <source>
        <dbReference type="Proteomes" id="UP000054526"/>
    </source>
</evidence>
<feature type="compositionally biased region" description="Low complexity" evidence="1">
    <location>
        <begin position="412"/>
        <end position="421"/>
    </location>
</feature>
<accession>A0ABR5A8A9</accession>
<name>A0ABR5A8A9_9BACL</name>
<proteinExistence type="predicted"/>
<evidence type="ECO:0000313" key="2">
    <source>
        <dbReference type="EMBL" id="KIL37205.1"/>
    </source>
</evidence>
<feature type="region of interest" description="Disordered" evidence="1">
    <location>
        <begin position="412"/>
        <end position="440"/>
    </location>
</feature>
<protein>
    <recommendedName>
        <fullName evidence="4">DUF5050 domain-containing protein</fullName>
    </recommendedName>
</protein>
<dbReference type="Proteomes" id="UP000054526">
    <property type="component" value="Unassembled WGS sequence"/>
</dbReference>
<sequence length="702" mass="78991">MKIKLGLLIMIVGFILAGCNKEEALVNQEPQYQEDPSVKIAKDEVVLFAAGADAKLDTGDLYLVKNGANKEKISSEVIRDQFIYLYNTKVALFLDKDNNLMMKEKDKEEVQLSTDVYPDSVTFSKSESAILYLKTTVSKNFESETGDLYLSVIGGEKEKIASDVKRNAYQISVDGTTVTYLTKDGSLYRKESKAADKEKIGSDVVYFLTSPDGKTTVFDNSEGNFYIKKAAAVDKERMDADKIGEALYSRDSQLFVYLDEYREETSKGELVVLKDGYAKSKIGSDVTDYKLTDMGYELYFLNEDKGLYVKNLKDPVEPKTKEKKAEASAAPTLKTLNPEEHRKLDDDIVSFDVAPDGSSIIFTDTDGNLFLKRTGEQKSKIGSGVKESRLYNKIVVFLDEEKNLYSIDLSPAATESASASPEPKKKDEPSDAPAADVPATPVKEKKKLAEQVESYAIDSSLQYLTYKTKSGELFLIMNGKAPVKLVEKSDEYNTIHFLGRKIHEKLIGIGQMTGSWKGEDEESTWYLEITKDKKFKYYDDNGEGQEVPFTLENATPHQVDVVFTPDSDDMFIWQYENKDTFLHRGVGEAAETGDTKYVRVTPEEVKKVMKQRQADAEKKRKMQAKIDQATALGDNVKYTYLYDYAGATVYHDPSTSNQAGTLGSYNELYVKDTYVDENGVLWCQSNVYFSDIGQSYDVWFKY</sequence>
<organism evidence="2 3">
    <name type="scientific">Cohnella kolymensis</name>
    <dbReference type="NCBI Taxonomy" id="1590652"/>
    <lineage>
        <taxon>Bacteria</taxon>
        <taxon>Bacillati</taxon>
        <taxon>Bacillota</taxon>
        <taxon>Bacilli</taxon>
        <taxon>Bacillales</taxon>
        <taxon>Paenibacillaceae</taxon>
        <taxon>Cohnella</taxon>
    </lineage>
</organism>
<dbReference type="EMBL" id="JXAL01000001">
    <property type="protein sequence ID" value="KIL37205.1"/>
    <property type="molecule type" value="Genomic_DNA"/>
</dbReference>
<reference evidence="2 3" key="1">
    <citation type="submission" date="2014-12" db="EMBL/GenBank/DDBJ databases">
        <title>Draft genome sequence of Cohnella kolymensis strain B-2846.</title>
        <authorList>
            <person name="Karlyshev A.V."/>
            <person name="Kudryashova E.B."/>
        </authorList>
    </citation>
    <scope>NUCLEOTIDE SEQUENCE [LARGE SCALE GENOMIC DNA]</scope>
    <source>
        <strain evidence="2 3">VKM B-2846</strain>
    </source>
</reference>